<feature type="region of interest" description="Disordered" evidence="1">
    <location>
        <begin position="139"/>
        <end position="167"/>
    </location>
</feature>
<reference evidence="3 4" key="1">
    <citation type="journal article" date="2017" name="Int. J. Parasitol.">
        <title>The genome of the protozoan parasite Cystoisospora suis and a reverse vaccinology approach to identify vaccine candidates.</title>
        <authorList>
            <person name="Palmieri N."/>
            <person name="Shrestha A."/>
            <person name="Ruttkowski B."/>
            <person name="Beck T."/>
            <person name="Vogl C."/>
            <person name="Tomley F."/>
            <person name="Blake D.P."/>
            <person name="Joachim A."/>
        </authorList>
    </citation>
    <scope>NUCLEOTIDE SEQUENCE [LARGE SCALE GENOMIC DNA]</scope>
    <source>
        <strain evidence="3 4">Wien I</strain>
    </source>
</reference>
<dbReference type="PANTHER" id="PTHR46421">
    <property type="entry name" value="PROGRAMMED CELL DEATH PROTEIN 2-LIKE"/>
    <property type="match status" value="1"/>
</dbReference>
<dbReference type="GeneID" id="94427130"/>
<evidence type="ECO:0000259" key="2">
    <source>
        <dbReference type="Pfam" id="PF04194"/>
    </source>
</evidence>
<proteinExistence type="predicted"/>
<sequence>MALADAREPPVLLGFLGDRVSPADTSKAWEVSQIGGTPHWLTERPPEDWPIRCTRCGANLSLLCQLSTPYSANRRSLYLFGCHRTSTCSLDAANWAAIRGVFPPAPDESIVSAAGFRRSSHENSAPHCIAETRARKHTCPAERDSYSESGGGGVTRDRPSEDTWSGCSDPSIDWLEAAFACVDLDKEKAAQQATLWNGTVASSTSATSKQDERARSEGLSTAQQNSACLPIQEAPAVSLPSGDQPPASVCTPRCRRSGEAEKATVTLSSGAMNGHRHGSTQKLNTTFETGVVSRSSDGIDAGGQLLPAYYVDVDEEPAEESAADRRLANRAQELWDDYQRRENDSTLAREEESDRAFLGGEAFDVEQYEAGTDKILRAFQRRLSRWPQQILRYSFSGKPLWIREWNESSESGLSGSPPRCDCCGASRVFEMQLMPTLLHAVEQKCPHIKEALLRSSTNLNWGVVVVFTCANDCVTDGGYTREFVVVQEGL</sequence>
<gene>
    <name evidence="3" type="ORF">CSUI_003724</name>
</gene>
<protein>
    <submittedName>
        <fullName evidence="3">Programmed cell death</fullName>
    </submittedName>
</protein>
<dbReference type="InterPro" id="IPR007320">
    <property type="entry name" value="PDCD2_C"/>
</dbReference>
<dbReference type="InterPro" id="IPR052815">
    <property type="entry name" value="PDCD2-like_regulator"/>
</dbReference>
<organism evidence="3 4">
    <name type="scientific">Cystoisospora suis</name>
    <dbReference type="NCBI Taxonomy" id="483139"/>
    <lineage>
        <taxon>Eukaryota</taxon>
        <taxon>Sar</taxon>
        <taxon>Alveolata</taxon>
        <taxon>Apicomplexa</taxon>
        <taxon>Conoidasida</taxon>
        <taxon>Coccidia</taxon>
        <taxon>Eucoccidiorida</taxon>
        <taxon>Eimeriorina</taxon>
        <taxon>Sarcocystidae</taxon>
        <taxon>Cystoisospora</taxon>
    </lineage>
</organism>
<feature type="domain" description="Programmed cell death protein 2 C-terminal" evidence="2">
    <location>
        <begin position="373"/>
        <end position="488"/>
    </location>
</feature>
<feature type="compositionally biased region" description="Polar residues" evidence="1">
    <location>
        <begin position="199"/>
        <end position="208"/>
    </location>
</feature>
<feature type="region of interest" description="Disordered" evidence="1">
    <location>
        <begin position="199"/>
        <end position="282"/>
    </location>
</feature>
<accession>A0A2C6KPK1</accession>
<dbReference type="GO" id="GO:0005737">
    <property type="term" value="C:cytoplasm"/>
    <property type="evidence" value="ECO:0007669"/>
    <property type="project" value="InterPro"/>
</dbReference>
<feature type="compositionally biased region" description="Polar residues" evidence="1">
    <location>
        <begin position="218"/>
        <end position="227"/>
    </location>
</feature>
<evidence type="ECO:0000313" key="4">
    <source>
        <dbReference type="Proteomes" id="UP000221165"/>
    </source>
</evidence>
<dbReference type="Pfam" id="PF04194">
    <property type="entry name" value="PDCD2_C"/>
    <property type="match status" value="1"/>
</dbReference>
<dbReference type="RefSeq" id="XP_067924097.1">
    <property type="nucleotide sequence ID" value="XM_068063919.1"/>
</dbReference>
<keyword evidence="4" id="KW-1185">Reference proteome</keyword>
<evidence type="ECO:0000313" key="3">
    <source>
        <dbReference type="EMBL" id="PHJ22420.1"/>
    </source>
</evidence>
<evidence type="ECO:0000256" key="1">
    <source>
        <dbReference type="SAM" id="MobiDB-lite"/>
    </source>
</evidence>
<dbReference type="PANTHER" id="PTHR46421:SF1">
    <property type="entry name" value="PROGRAMMED CELL DEATH PROTEIN 2-LIKE"/>
    <property type="match status" value="1"/>
</dbReference>
<dbReference type="AlphaFoldDB" id="A0A2C6KPK1"/>
<dbReference type="OrthoDB" id="366284at2759"/>
<dbReference type="VEuPathDB" id="ToxoDB:CSUI_003724"/>
<name>A0A2C6KPK1_9APIC</name>
<dbReference type="Proteomes" id="UP000221165">
    <property type="component" value="Unassembled WGS sequence"/>
</dbReference>
<dbReference type="EMBL" id="MIGC01001685">
    <property type="protein sequence ID" value="PHJ22420.1"/>
    <property type="molecule type" value="Genomic_DNA"/>
</dbReference>
<comment type="caution">
    <text evidence="3">The sequence shown here is derived from an EMBL/GenBank/DDBJ whole genome shotgun (WGS) entry which is preliminary data.</text>
</comment>